<sequence length="34" mass="4059">MYGELTDKETIARIEECLEGQIHDQFEILLYKKT</sequence>
<organism evidence="1 2">
    <name type="scientific">Lasius niger</name>
    <name type="common">Black garden ant</name>
    <dbReference type="NCBI Taxonomy" id="67767"/>
    <lineage>
        <taxon>Eukaryota</taxon>
        <taxon>Metazoa</taxon>
        <taxon>Ecdysozoa</taxon>
        <taxon>Arthropoda</taxon>
        <taxon>Hexapoda</taxon>
        <taxon>Insecta</taxon>
        <taxon>Pterygota</taxon>
        <taxon>Neoptera</taxon>
        <taxon>Endopterygota</taxon>
        <taxon>Hymenoptera</taxon>
        <taxon>Apocrita</taxon>
        <taxon>Aculeata</taxon>
        <taxon>Formicoidea</taxon>
        <taxon>Formicidae</taxon>
        <taxon>Formicinae</taxon>
        <taxon>Lasius</taxon>
        <taxon>Lasius</taxon>
    </lineage>
</organism>
<dbReference type="PaxDb" id="67767-A0A0J7JZC0"/>
<gene>
    <name evidence="1" type="ORF">RF55_20564</name>
</gene>
<feature type="non-terminal residue" evidence="1">
    <location>
        <position position="34"/>
    </location>
</feature>
<evidence type="ECO:0000313" key="1">
    <source>
        <dbReference type="EMBL" id="KMQ83231.1"/>
    </source>
</evidence>
<dbReference type="AlphaFoldDB" id="A0A0J7JZC0"/>
<evidence type="ECO:0000313" key="2">
    <source>
        <dbReference type="Proteomes" id="UP000036403"/>
    </source>
</evidence>
<proteinExistence type="predicted"/>
<comment type="caution">
    <text evidence="1">The sequence shown here is derived from an EMBL/GenBank/DDBJ whole genome shotgun (WGS) entry which is preliminary data.</text>
</comment>
<accession>A0A0J7JZC0</accession>
<dbReference type="EMBL" id="LBMM01020681">
    <property type="protein sequence ID" value="KMQ83231.1"/>
    <property type="molecule type" value="Genomic_DNA"/>
</dbReference>
<protein>
    <submittedName>
        <fullName evidence="1">Potassium voltage-gated channel protein eag</fullName>
    </submittedName>
</protein>
<dbReference type="Proteomes" id="UP000036403">
    <property type="component" value="Unassembled WGS sequence"/>
</dbReference>
<keyword evidence="2" id="KW-1185">Reference proteome</keyword>
<reference evidence="1 2" key="1">
    <citation type="submission" date="2015-04" db="EMBL/GenBank/DDBJ databases">
        <title>Lasius niger genome sequencing.</title>
        <authorList>
            <person name="Konorov E.A."/>
            <person name="Nikitin M.A."/>
            <person name="Kirill M.V."/>
            <person name="Chang P."/>
        </authorList>
    </citation>
    <scope>NUCLEOTIDE SEQUENCE [LARGE SCALE GENOMIC DNA]</scope>
    <source>
        <tissue evidence="1">Whole</tissue>
    </source>
</reference>
<dbReference type="OrthoDB" id="447251at2759"/>
<name>A0A0J7JZC0_LASNI</name>
<dbReference type="STRING" id="67767.A0A0J7JZC0"/>